<evidence type="ECO:0000313" key="2">
    <source>
        <dbReference type="Proteomes" id="UP000823868"/>
    </source>
</evidence>
<reference evidence="1" key="2">
    <citation type="submission" date="2021-04" db="EMBL/GenBank/DDBJ databases">
        <authorList>
            <person name="Gilroy R."/>
        </authorList>
    </citation>
    <scope>NUCLEOTIDE SEQUENCE</scope>
    <source>
        <strain evidence="1">ChiBcec16_6824</strain>
    </source>
</reference>
<dbReference type="InterPro" id="IPR046117">
    <property type="entry name" value="DUF6054"/>
</dbReference>
<name>A0A9D1Y9N5_9FIRM</name>
<dbReference type="AlphaFoldDB" id="A0A9D1Y9N5"/>
<gene>
    <name evidence="1" type="ORF">H9841_09120</name>
</gene>
<dbReference type="Pfam" id="PF19524">
    <property type="entry name" value="DUF6054"/>
    <property type="match status" value="1"/>
</dbReference>
<accession>A0A9D1Y9N5</accession>
<sequence>MERSTYVLGLPVAEAARVVSRLVEHSGLSSRQVDCHALRQGETLLGMVLIFEKYYLRIGSRLTMTVVLEAQAEGTSVFWSVSGGTGIFGKSGDSKNAADAHSEALRESLFPYLA</sequence>
<comment type="caution">
    <text evidence="1">The sequence shown here is derived from an EMBL/GenBank/DDBJ whole genome shotgun (WGS) entry which is preliminary data.</text>
</comment>
<evidence type="ECO:0000313" key="1">
    <source>
        <dbReference type="EMBL" id="HIY22045.1"/>
    </source>
</evidence>
<reference evidence="1" key="1">
    <citation type="journal article" date="2021" name="PeerJ">
        <title>Extensive microbial diversity within the chicken gut microbiome revealed by metagenomics and culture.</title>
        <authorList>
            <person name="Gilroy R."/>
            <person name="Ravi A."/>
            <person name="Getino M."/>
            <person name="Pursley I."/>
            <person name="Horton D.L."/>
            <person name="Alikhan N.F."/>
            <person name="Baker D."/>
            <person name="Gharbi K."/>
            <person name="Hall N."/>
            <person name="Watson M."/>
            <person name="Adriaenssens E.M."/>
            <person name="Foster-Nyarko E."/>
            <person name="Jarju S."/>
            <person name="Secka A."/>
            <person name="Antonio M."/>
            <person name="Oren A."/>
            <person name="Chaudhuri R.R."/>
            <person name="La Ragione R."/>
            <person name="Hildebrand F."/>
            <person name="Pallen M.J."/>
        </authorList>
    </citation>
    <scope>NUCLEOTIDE SEQUENCE</scope>
    <source>
        <strain evidence="1">ChiBcec16_6824</strain>
    </source>
</reference>
<dbReference type="EMBL" id="DXDX01000168">
    <property type="protein sequence ID" value="HIY22045.1"/>
    <property type="molecule type" value="Genomic_DNA"/>
</dbReference>
<organism evidence="1 2">
    <name type="scientific">Candidatus Flavonifractor merdigallinarum</name>
    <dbReference type="NCBI Taxonomy" id="2838589"/>
    <lineage>
        <taxon>Bacteria</taxon>
        <taxon>Bacillati</taxon>
        <taxon>Bacillota</taxon>
        <taxon>Clostridia</taxon>
        <taxon>Eubacteriales</taxon>
        <taxon>Oscillospiraceae</taxon>
        <taxon>Flavonifractor</taxon>
    </lineage>
</organism>
<protein>
    <submittedName>
        <fullName evidence="1">Uncharacterized protein</fullName>
    </submittedName>
</protein>
<dbReference type="Proteomes" id="UP000823868">
    <property type="component" value="Unassembled WGS sequence"/>
</dbReference>
<proteinExistence type="predicted"/>